<dbReference type="InterPro" id="IPR006094">
    <property type="entry name" value="Oxid_FAD_bind_N"/>
</dbReference>
<keyword evidence="2" id="KW-0560">Oxidoreductase</keyword>
<dbReference type="Pfam" id="PF08031">
    <property type="entry name" value="BBE"/>
    <property type="match status" value="1"/>
</dbReference>
<gene>
    <name evidence="5" type="ORF">HYPSUDRAFT_188119</name>
</gene>
<dbReference type="Pfam" id="PF01565">
    <property type="entry name" value="FAD_binding_4"/>
    <property type="match status" value="1"/>
</dbReference>
<reference evidence="6" key="1">
    <citation type="submission" date="2014-04" db="EMBL/GenBank/DDBJ databases">
        <title>Evolutionary Origins and Diversification of the Mycorrhizal Mutualists.</title>
        <authorList>
            <consortium name="DOE Joint Genome Institute"/>
            <consortium name="Mycorrhizal Genomics Consortium"/>
            <person name="Kohler A."/>
            <person name="Kuo A."/>
            <person name="Nagy L.G."/>
            <person name="Floudas D."/>
            <person name="Copeland A."/>
            <person name="Barry K.W."/>
            <person name="Cichocki N."/>
            <person name="Veneault-Fourrey C."/>
            <person name="LaButti K."/>
            <person name="Lindquist E.A."/>
            <person name="Lipzen A."/>
            <person name="Lundell T."/>
            <person name="Morin E."/>
            <person name="Murat C."/>
            <person name="Riley R."/>
            <person name="Ohm R."/>
            <person name="Sun H."/>
            <person name="Tunlid A."/>
            <person name="Henrissat B."/>
            <person name="Grigoriev I.V."/>
            <person name="Hibbett D.S."/>
            <person name="Martin F."/>
        </authorList>
    </citation>
    <scope>NUCLEOTIDE SEQUENCE [LARGE SCALE GENOMIC DNA]</scope>
    <source>
        <strain evidence="6">FD-334 SS-4</strain>
    </source>
</reference>
<dbReference type="InterPro" id="IPR016166">
    <property type="entry name" value="FAD-bd_PCMH"/>
</dbReference>
<dbReference type="SUPFAM" id="SSF56176">
    <property type="entry name" value="FAD-binding/transporter-associated domain-like"/>
    <property type="match status" value="1"/>
</dbReference>
<dbReference type="PANTHER" id="PTHR13878:SF91">
    <property type="entry name" value="FAD BINDING DOMAIN PROTEIN (AFU_ORTHOLOGUE AFUA_6G12070)-RELATED"/>
    <property type="match status" value="1"/>
</dbReference>
<dbReference type="InterPro" id="IPR036318">
    <property type="entry name" value="FAD-bd_PCMH-like_sf"/>
</dbReference>
<dbReference type="InterPro" id="IPR012951">
    <property type="entry name" value="BBE"/>
</dbReference>
<dbReference type="InterPro" id="IPR016169">
    <property type="entry name" value="FAD-bd_PCMH_sub2"/>
</dbReference>
<dbReference type="InterPro" id="IPR050432">
    <property type="entry name" value="FAD-linked_Oxidoreductases_BP"/>
</dbReference>
<protein>
    <recommendedName>
        <fullName evidence="4">FAD-binding PCMH-type domain-containing protein</fullName>
    </recommendedName>
</protein>
<dbReference type="PROSITE" id="PS51387">
    <property type="entry name" value="FAD_PCMH"/>
    <property type="match status" value="1"/>
</dbReference>
<dbReference type="EMBL" id="KN817562">
    <property type="protein sequence ID" value="KJA21009.1"/>
    <property type="molecule type" value="Genomic_DNA"/>
</dbReference>
<dbReference type="PANTHER" id="PTHR13878">
    <property type="entry name" value="GULONOLACTONE OXIDASE"/>
    <property type="match status" value="1"/>
</dbReference>
<keyword evidence="6" id="KW-1185">Reference proteome</keyword>
<sequence length="573" mass="63176">MLDSLPSPWALVKVVSELLLVPLLSVPNDWVSFNASMNGRLRQGVPFAQPCFASDLNTHSSLKCPEIQERYEDHLFRSESFGAYQLTNWEECQTTGDKCLLDWKSPLNPVAFQPPQKCSQGGVPSYYIEVKGPNDVRAAYAFSRKTNIPLVIKNSGHDFIGRSSGPGALALWTQGLKRIKLERQFVPVGCLSAPTTAITIGAGQHFSAIYDFARENNVTFVGGADPSVGASGGWVMGGGHSALSPALGLGVDRVLQFKIVTADGKYRTVNKCQDSDLFFALRGGGGGTFGVVLESTFLASPRVTLEVVIGKYNNTRENSVELIKQLSKGAVQLASDGWGGYVTPSLSSGVWINPVFNSTTEAEKSAASVVNAFRSVRGTTMFLTMDSFSDFFDTFIAPSPDPVGRPFIMATRLIPSGAFDDERLIDLMANAMVDSDFGQILAVAPYGFKDYDEHGTSINPAWRDAVWSSFMSYSWNFDATLAEKIGQYQKLKRLWTPVRARTPGAAVYMNEADIYEPDYENAFWGPHYERLLSIKHKYDPHHLLDCWRCVGWKGAQDKRYRCYPNVKESTDQA</sequence>
<keyword evidence="3" id="KW-0732">Signal</keyword>
<dbReference type="GO" id="GO:0016491">
    <property type="term" value="F:oxidoreductase activity"/>
    <property type="evidence" value="ECO:0007669"/>
    <property type="project" value="UniProtKB-KW"/>
</dbReference>
<dbReference type="Gene3D" id="3.30.465.10">
    <property type="match status" value="2"/>
</dbReference>
<feature type="signal peptide" evidence="3">
    <location>
        <begin position="1"/>
        <end position="25"/>
    </location>
</feature>
<dbReference type="AlphaFoldDB" id="A0A0D2NQF4"/>
<evidence type="ECO:0000259" key="4">
    <source>
        <dbReference type="PROSITE" id="PS51387"/>
    </source>
</evidence>
<dbReference type="Proteomes" id="UP000054270">
    <property type="component" value="Unassembled WGS sequence"/>
</dbReference>
<dbReference type="OrthoDB" id="9983560at2759"/>
<feature type="chain" id="PRO_5002248236" description="FAD-binding PCMH-type domain-containing protein" evidence="3">
    <location>
        <begin position="26"/>
        <end position="573"/>
    </location>
</feature>
<organism evidence="5 6">
    <name type="scientific">Hypholoma sublateritium (strain FD-334 SS-4)</name>
    <dbReference type="NCBI Taxonomy" id="945553"/>
    <lineage>
        <taxon>Eukaryota</taxon>
        <taxon>Fungi</taxon>
        <taxon>Dikarya</taxon>
        <taxon>Basidiomycota</taxon>
        <taxon>Agaricomycotina</taxon>
        <taxon>Agaricomycetes</taxon>
        <taxon>Agaricomycetidae</taxon>
        <taxon>Agaricales</taxon>
        <taxon>Agaricineae</taxon>
        <taxon>Strophariaceae</taxon>
        <taxon>Hypholoma</taxon>
    </lineage>
</organism>
<dbReference type="STRING" id="945553.A0A0D2NQF4"/>
<evidence type="ECO:0000256" key="3">
    <source>
        <dbReference type="SAM" id="SignalP"/>
    </source>
</evidence>
<feature type="domain" description="FAD-binding PCMH-type" evidence="4">
    <location>
        <begin position="120"/>
        <end position="302"/>
    </location>
</feature>
<dbReference type="GO" id="GO:0071949">
    <property type="term" value="F:FAD binding"/>
    <property type="evidence" value="ECO:0007669"/>
    <property type="project" value="InterPro"/>
</dbReference>
<evidence type="ECO:0000256" key="1">
    <source>
        <dbReference type="ARBA" id="ARBA00005466"/>
    </source>
</evidence>
<proteinExistence type="inferred from homology"/>
<dbReference type="OMA" id="DERHECY"/>
<evidence type="ECO:0000313" key="6">
    <source>
        <dbReference type="Proteomes" id="UP000054270"/>
    </source>
</evidence>
<comment type="similarity">
    <text evidence="1">Belongs to the oxygen-dependent FAD-linked oxidoreductase family.</text>
</comment>
<evidence type="ECO:0000313" key="5">
    <source>
        <dbReference type="EMBL" id="KJA21009.1"/>
    </source>
</evidence>
<name>A0A0D2NQF4_HYPSF</name>
<accession>A0A0D2NQF4</accession>
<evidence type="ECO:0000256" key="2">
    <source>
        <dbReference type="ARBA" id="ARBA00023002"/>
    </source>
</evidence>